<feature type="region of interest" description="Disordered" evidence="1">
    <location>
        <begin position="17"/>
        <end position="67"/>
    </location>
</feature>
<dbReference type="Proteomes" id="UP001321018">
    <property type="component" value="Unassembled WGS sequence"/>
</dbReference>
<gene>
    <name evidence="2" type="ORF">OB960_02610</name>
</gene>
<protein>
    <submittedName>
        <fullName evidence="2">Uncharacterized protein</fullName>
    </submittedName>
</protein>
<dbReference type="EMBL" id="JAOPKA010000001">
    <property type="protein sequence ID" value="MCU4740287.1"/>
    <property type="molecule type" value="Genomic_DNA"/>
</dbReference>
<name>A0AAP3E0V5_9EURY</name>
<evidence type="ECO:0000256" key="1">
    <source>
        <dbReference type="SAM" id="MobiDB-lite"/>
    </source>
</evidence>
<organism evidence="2 3">
    <name type="scientific">Natronoglomus mannanivorans</name>
    <dbReference type="NCBI Taxonomy" id="2979990"/>
    <lineage>
        <taxon>Archaea</taxon>
        <taxon>Methanobacteriati</taxon>
        <taxon>Methanobacteriota</taxon>
        <taxon>Stenosarchaea group</taxon>
        <taxon>Halobacteria</taxon>
        <taxon>Halobacteriales</taxon>
        <taxon>Natrialbaceae</taxon>
        <taxon>Natronoglomus</taxon>
    </lineage>
</organism>
<dbReference type="AlphaFoldDB" id="A0AAP3E0V5"/>
<feature type="region of interest" description="Disordered" evidence="1">
    <location>
        <begin position="254"/>
        <end position="273"/>
    </location>
</feature>
<comment type="caution">
    <text evidence="2">The sequence shown here is derived from an EMBL/GenBank/DDBJ whole genome shotgun (WGS) entry which is preliminary data.</text>
</comment>
<accession>A0AAP3E0V5</accession>
<evidence type="ECO:0000313" key="2">
    <source>
        <dbReference type="EMBL" id="MCU4740287.1"/>
    </source>
</evidence>
<dbReference type="RefSeq" id="WP_338002126.1">
    <property type="nucleotide sequence ID" value="NZ_JAOPKA010000001.1"/>
</dbReference>
<proteinExistence type="predicted"/>
<sequence>MKRRQLLTSVTVGLTVPIGGCLSSDDRTGDPGGEDETGDRSTDRSRNRTSTETATAPVRPDSCPVTQDLGVSLPEETTVPAVVSFVLEYERAYVRDGIDEDEDEVTLTSEPSTERRDVADVGPGIAVLTSTVYGAIAEDGTSIFADPLESVPDDVDPLDVETLLAEADPAVDAAREAVDDETDVRWKDRNRDHEPIVASLESAQRGDRDYEHEYVVVVDETPVSVAVVPLGDEIDGGATAWYYVDDAVVRRADDREADPRDGRVVECLSPKEN</sequence>
<reference evidence="2" key="1">
    <citation type="submission" date="2022-09" db="EMBL/GenBank/DDBJ databases">
        <title>Enrichment on poylsaccharides allowed isolation of novel metabolic and taxonomic groups of Haloarchaea.</title>
        <authorList>
            <person name="Sorokin D.Y."/>
            <person name="Elcheninov A.G."/>
            <person name="Khizhniak T.V."/>
            <person name="Kolganova T.V."/>
            <person name="Kublanov I.V."/>
        </authorList>
    </citation>
    <scope>NUCLEOTIDE SEQUENCE</scope>
    <source>
        <strain evidence="2">AArc-xg1-1</strain>
    </source>
</reference>
<evidence type="ECO:0000313" key="3">
    <source>
        <dbReference type="Proteomes" id="UP001321018"/>
    </source>
</evidence>